<dbReference type="Gene3D" id="1.10.10.60">
    <property type="entry name" value="Homeodomain-like"/>
    <property type="match status" value="1"/>
</dbReference>
<reference evidence="1 4" key="1">
    <citation type="submission" date="2019-10" db="EMBL/GenBank/DDBJ databases">
        <title>Whole-genome sequence of the purple nonsulfur photosynthetic bacterium Rhodocyclus tenuis.</title>
        <authorList>
            <person name="Kyndt J.A."/>
            <person name="Meyer T.E."/>
        </authorList>
    </citation>
    <scope>NUCLEOTIDE SEQUENCE [LARGE SCALE GENOMIC DNA]</scope>
    <source>
        <strain evidence="1 4">DSM 110</strain>
    </source>
</reference>
<gene>
    <name evidence="1" type="ORF">GHK24_03045</name>
    <name evidence="2" type="ORF">GHK24_09135</name>
    <name evidence="3" type="ORF">GHK24_13315</name>
</gene>
<protein>
    <submittedName>
        <fullName evidence="1">Transposase</fullName>
    </submittedName>
</protein>
<sequence>MRKSRFSEAQMVTILREADKAPVAEVAKKHGISEQTIYSWRKQYGVLDADE</sequence>
<evidence type="ECO:0000313" key="3">
    <source>
        <dbReference type="EMBL" id="MQY52749.1"/>
    </source>
</evidence>
<dbReference type="EMBL" id="WIXJ01000018">
    <property type="protein sequence ID" value="MQY52749.1"/>
    <property type="molecule type" value="Genomic_DNA"/>
</dbReference>
<dbReference type="GO" id="GO:0004803">
    <property type="term" value="F:transposase activity"/>
    <property type="evidence" value="ECO:0007669"/>
    <property type="project" value="InterPro"/>
</dbReference>
<dbReference type="InterPro" id="IPR009057">
    <property type="entry name" value="Homeodomain-like_sf"/>
</dbReference>
<dbReference type="OrthoDB" id="9816028at2"/>
<dbReference type="EMBL" id="WIXJ01000001">
    <property type="protein sequence ID" value="MQY50756.1"/>
    <property type="molecule type" value="Genomic_DNA"/>
</dbReference>
<dbReference type="Pfam" id="PF01527">
    <property type="entry name" value="HTH_Tnp_1"/>
    <property type="match status" value="1"/>
</dbReference>
<evidence type="ECO:0000313" key="1">
    <source>
        <dbReference type="EMBL" id="MQY50756.1"/>
    </source>
</evidence>
<dbReference type="Proteomes" id="UP000480275">
    <property type="component" value="Unassembled WGS sequence"/>
</dbReference>
<comment type="caution">
    <text evidence="1">The sequence shown here is derived from an EMBL/GenBank/DDBJ whole genome shotgun (WGS) entry which is preliminary data.</text>
</comment>
<dbReference type="GO" id="GO:0006313">
    <property type="term" value="P:DNA transposition"/>
    <property type="evidence" value="ECO:0007669"/>
    <property type="project" value="InterPro"/>
</dbReference>
<accession>A0A6L5JUH8</accession>
<dbReference type="InterPro" id="IPR002514">
    <property type="entry name" value="Transposase_8"/>
</dbReference>
<name>A0A6L5JUH8_RHOTE</name>
<evidence type="ECO:0000313" key="4">
    <source>
        <dbReference type="Proteomes" id="UP000480275"/>
    </source>
</evidence>
<feature type="non-terminal residue" evidence="1">
    <location>
        <position position="51"/>
    </location>
</feature>
<evidence type="ECO:0000313" key="2">
    <source>
        <dbReference type="EMBL" id="MQY51939.1"/>
    </source>
</evidence>
<dbReference type="GO" id="GO:0003677">
    <property type="term" value="F:DNA binding"/>
    <property type="evidence" value="ECO:0007669"/>
    <property type="project" value="InterPro"/>
</dbReference>
<dbReference type="AlphaFoldDB" id="A0A6L5JUH8"/>
<dbReference type="EMBL" id="WIXJ01000005">
    <property type="protein sequence ID" value="MQY51939.1"/>
    <property type="molecule type" value="Genomic_DNA"/>
</dbReference>
<proteinExistence type="predicted"/>
<organism evidence="1 4">
    <name type="scientific">Rhodocyclus tenuis</name>
    <name type="common">Rhodospirillum tenue</name>
    <dbReference type="NCBI Taxonomy" id="1066"/>
    <lineage>
        <taxon>Bacteria</taxon>
        <taxon>Pseudomonadati</taxon>
        <taxon>Pseudomonadota</taxon>
        <taxon>Betaproteobacteria</taxon>
        <taxon>Rhodocyclales</taxon>
        <taxon>Rhodocyclaceae</taxon>
        <taxon>Rhodocyclus</taxon>
    </lineage>
</organism>
<dbReference type="SUPFAM" id="SSF46689">
    <property type="entry name" value="Homeodomain-like"/>
    <property type="match status" value="1"/>
</dbReference>